<dbReference type="RefSeq" id="WP_148811698.1">
    <property type="nucleotide sequence ID" value="NZ_VSZI01000001.1"/>
</dbReference>
<keyword evidence="2" id="KW-1133">Transmembrane helix</keyword>
<feature type="region of interest" description="Disordered" evidence="1">
    <location>
        <begin position="121"/>
        <end position="156"/>
    </location>
</feature>
<evidence type="ECO:0000313" key="3">
    <source>
        <dbReference type="EMBL" id="TYR20026.1"/>
    </source>
</evidence>
<feature type="compositionally biased region" description="Polar residues" evidence="1">
    <location>
        <begin position="122"/>
        <end position="136"/>
    </location>
</feature>
<dbReference type="EMBL" id="VSZI01000001">
    <property type="protein sequence ID" value="TYR20026.1"/>
    <property type="molecule type" value="Genomic_DNA"/>
</dbReference>
<keyword evidence="2" id="KW-0472">Membrane</keyword>
<dbReference type="InterPro" id="IPR021449">
    <property type="entry name" value="DUF3099"/>
</dbReference>
<dbReference type="AlphaFoldDB" id="A0A5D4FU05"/>
<name>A0A5D4FU05_9CORY</name>
<sequence length="156" mass="17369">MSAAEKRAGRARGSSATGARRFRRPGKRVDRITDARKSQLEDWHHRRRLYLGLQIARIPVLVLAVILLWVTNNIIVGAVVAFISVPLPWVAVMLANESGEATKESEKVYKPGLVRANRAAMANSQLSQATSPQRQLEPNEVDSTDRHPVIDHESED</sequence>
<comment type="caution">
    <text evidence="3">The sequence shown here is derived from an EMBL/GenBank/DDBJ whole genome shotgun (WGS) entry which is preliminary data.</text>
</comment>
<proteinExistence type="predicted"/>
<feature type="compositionally biased region" description="Basic and acidic residues" evidence="1">
    <location>
        <begin position="143"/>
        <end position="156"/>
    </location>
</feature>
<dbReference type="Pfam" id="PF11298">
    <property type="entry name" value="DUF3099"/>
    <property type="match status" value="1"/>
</dbReference>
<evidence type="ECO:0000256" key="1">
    <source>
        <dbReference type="SAM" id="MobiDB-lite"/>
    </source>
</evidence>
<keyword evidence="2" id="KW-0812">Transmembrane</keyword>
<feature type="transmembrane region" description="Helical" evidence="2">
    <location>
        <begin position="75"/>
        <end position="95"/>
    </location>
</feature>
<evidence type="ECO:0000256" key="2">
    <source>
        <dbReference type="SAM" id="Phobius"/>
    </source>
</evidence>
<reference evidence="3 4" key="1">
    <citation type="submission" date="2019-08" db="EMBL/GenBank/DDBJ databases">
        <title>Draft genome of C. urealyticum strain VH4248.</title>
        <authorList>
            <person name="Navas J."/>
        </authorList>
    </citation>
    <scope>NUCLEOTIDE SEQUENCE [LARGE SCALE GENOMIC DNA]</scope>
    <source>
        <strain evidence="3 4">VH4248</strain>
    </source>
</reference>
<evidence type="ECO:0000313" key="4">
    <source>
        <dbReference type="Proteomes" id="UP000324726"/>
    </source>
</evidence>
<gene>
    <name evidence="3" type="ORF">FYJ87_03265</name>
</gene>
<feature type="region of interest" description="Disordered" evidence="1">
    <location>
        <begin position="1"/>
        <end position="28"/>
    </location>
</feature>
<dbReference type="Proteomes" id="UP000324726">
    <property type="component" value="Unassembled WGS sequence"/>
</dbReference>
<accession>A0A5D4FU05</accession>
<organism evidence="3 4">
    <name type="scientific">Corynebacterium urealyticum</name>
    <dbReference type="NCBI Taxonomy" id="43771"/>
    <lineage>
        <taxon>Bacteria</taxon>
        <taxon>Bacillati</taxon>
        <taxon>Actinomycetota</taxon>
        <taxon>Actinomycetes</taxon>
        <taxon>Mycobacteriales</taxon>
        <taxon>Corynebacteriaceae</taxon>
        <taxon>Corynebacterium</taxon>
    </lineage>
</organism>
<feature type="transmembrane region" description="Helical" evidence="2">
    <location>
        <begin position="49"/>
        <end position="69"/>
    </location>
</feature>
<protein>
    <submittedName>
        <fullName evidence="3">DUF3099 domain-containing protein</fullName>
    </submittedName>
</protein>